<evidence type="ECO:0000313" key="4">
    <source>
        <dbReference type="Proteomes" id="UP001273136"/>
    </source>
</evidence>
<accession>A0AAE4MB92</accession>
<keyword evidence="3" id="KW-0456">Lyase</keyword>
<keyword evidence="4" id="KW-1185">Reference proteome</keyword>
<evidence type="ECO:0000256" key="1">
    <source>
        <dbReference type="ARBA" id="ARBA00022729"/>
    </source>
</evidence>
<dbReference type="PANTHER" id="PTHR35936:SF17">
    <property type="entry name" value="ARGININE-BINDING EXTRACELLULAR PROTEIN ARTP"/>
    <property type="match status" value="1"/>
</dbReference>
<evidence type="ECO:0000259" key="2">
    <source>
        <dbReference type="SMART" id="SM00062"/>
    </source>
</evidence>
<protein>
    <submittedName>
        <fullName evidence="3">Membrane-bound lytic murein transglycosylase F</fullName>
        <ecNumber evidence="3">4.2.2.-</ecNumber>
    </submittedName>
</protein>
<keyword evidence="1" id="KW-0732">Signal</keyword>
<sequence length="493" mass="54681">MIIATRKNTLSIFIIVLLLLGVLIAAAGCVQEKPTYVVAVSPSFSPFSMQVQGTGEAYGIDIDVLNAIAEDQGIRFVYEFWDHAVIQSKLDNGEIDLITAWIITPKRQEKYLFSDPYIVTGQTIVVRKDSNLTIDDVLSGNAIIAYDKGSVYENLLEEHFGTETFNKMVAEKKIIAKYTQDATLYAILTREADAVIGTDFVLGEKLHQYSPLTSLGYITDKNDVGFVADKSNEELIAKINAGLANIVASEKYDKIMQKHHVAQLKDEYLVGISEENWPFTYVGEDGNLTGFDTESLEWIAEKNGFTVTYVNIPWSKNINAVATGKVDMWYSGMVITDERSAKVSFSTPYYAAGVGVGCAKNRPITKNNFESGTVVTGYVTKTIMGYWLEDQYDQKRYAEMVETGMIKEYATTSDLLNACLSGEVDCIVVHEPLLKSMANQNDIQIVSTYDTKNMCGVAIQNGNIPLQDLIDRGLADLEASGKRAELMEKYHLS</sequence>
<name>A0AAE4MB92_9EURY</name>
<dbReference type="SMART" id="SM00062">
    <property type="entry name" value="PBPb"/>
    <property type="match status" value="2"/>
</dbReference>
<feature type="domain" description="Solute-binding protein family 3/N-terminal" evidence="2">
    <location>
        <begin position="35"/>
        <end position="263"/>
    </location>
</feature>
<dbReference type="GO" id="GO:0016829">
    <property type="term" value="F:lyase activity"/>
    <property type="evidence" value="ECO:0007669"/>
    <property type="project" value="UniProtKB-KW"/>
</dbReference>
<proteinExistence type="predicted"/>
<dbReference type="AlphaFoldDB" id="A0AAE4MB92"/>
<evidence type="ECO:0000313" key="3">
    <source>
        <dbReference type="EMBL" id="MDV0441059.1"/>
    </source>
</evidence>
<dbReference type="EC" id="4.2.2.-" evidence="3"/>
<comment type="caution">
    <text evidence="3">The sequence shown here is derived from an EMBL/GenBank/DDBJ whole genome shotgun (WGS) entry which is preliminary data.</text>
</comment>
<organism evidence="3 4">
    <name type="scientific">Methanorbis furvi</name>
    <dbReference type="NCBI Taxonomy" id="3028299"/>
    <lineage>
        <taxon>Archaea</taxon>
        <taxon>Methanobacteriati</taxon>
        <taxon>Methanobacteriota</taxon>
        <taxon>Stenosarchaea group</taxon>
        <taxon>Methanomicrobia</taxon>
        <taxon>Methanomicrobiales</taxon>
        <taxon>Methanocorpusculaceae</taxon>
        <taxon>Methanorbis</taxon>
    </lineage>
</organism>
<feature type="domain" description="Solute-binding protein family 3/N-terminal" evidence="2">
    <location>
        <begin position="267"/>
        <end position="492"/>
    </location>
</feature>
<dbReference type="Pfam" id="PF00497">
    <property type="entry name" value="SBP_bac_3"/>
    <property type="match status" value="2"/>
</dbReference>
<dbReference type="InterPro" id="IPR001638">
    <property type="entry name" value="Solute-binding_3/MltF_N"/>
</dbReference>
<dbReference type="PROSITE" id="PS51257">
    <property type="entry name" value="PROKAR_LIPOPROTEIN"/>
    <property type="match status" value="1"/>
</dbReference>
<dbReference type="Proteomes" id="UP001273136">
    <property type="component" value="Unassembled WGS sequence"/>
</dbReference>
<gene>
    <name evidence="3" type="primary">mltF</name>
    <name evidence="3" type="ORF">McpAg1_02380</name>
</gene>
<dbReference type="Gene3D" id="3.40.190.10">
    <property type="entry name" value="Periplasmic binding protein-like II"/>
    <property type="match status" value="4"/>
</dbReference>
<dbReference type="SUPFAM" id="SSF53850">
    <property type="entry name" value="Periplasmic binding protein-like II"/>
    <property type="match status" value="2"/>
</dbReference>
<reference evidence="3" key="1">
    <citation type="submission" date="2023-06" db="EMBL/GenBank/DDBJ databases">
        <title>Genome sequence of Methancorpusculaceae sp. Ag1.</title>
        <authorList>
            <person name="Protasov E."/>
            <person name="Platt K."/>
            <person name="Poehlein A."/>
            <person name="Daniel R."/>
            <person name="Brune A."/>
        </authorList>
    </citation>
    <scope>NUCLEOTIDE SEQUENCE</scope>
    <source>
        <strain evidence="3">Ag1</strain>
    </source>
</reference>
<dbReference type="CDD" id="cd13530">
    <property type="entry name" value="PBP2_peptides_like"/>
    <property type="match status" value="1"/>
</dbReference>
<dbReference type="PANTHER" id="PTHR35936">
    <property type="entry name" value="MEMBRANE-BOUND LYTIC MUREIN TRANSGLYCOSYLASE F"/>
    <property type="match status" value="1"/>
</dbReference>
<dbReference type="EMBL" id="JAWDKA010000001">
    <property type="protein sequence ID" value="MDV0441059.1"/>
    <property type="molecule type" value="Genomic_DNA"/>
</dbReference>